<keyword evidence="4" id="KW-1185">Reference proteome</keyword>
<dbReference type="Gene3D" id="2.60.120.200">
    <property type="match status" value="1"/>
</dbReference>
<proteinExistence type="predicted"/>
<dbReference type="PROSITE" id="PS51762">
    <property type="entry name" value="GH16_2"/>
    <property type="match status" value="1"/>
</dbReference>
<dbReference type="PANTHER" id="PTHR10963:SF24">
    <property type="entry name" value="GLYCOSIDASE C21B10.07-RELATED"/>
    <property type="match status" value="1"/>
</dbReference>
<dbReference type="SUPFAM" id="SSF49899">
    <property type="entry name" value="Concanavalin A-like lectins/glucanases"/>
    <property type="match status" value="1"/>
</dbReference>
<dbReference type="CDD" id="cd02181">
    <property type="entry name" value="GH16_fungal_Lam16A_glucanase"/>
    <property type="match status" value="1"/>
</dbReference>
<evidence type="ECO:0000259" key="2">
    <source>
        <dbReference type="PROSITE" id="PS51762"/>
    </source>
</evidence>
<dbReference type="InterPro" id="IPR050546">
    <property type="entry name" value="Glycosyl_Hydrlase_16"/>
</dbReference>
<dbReference type="EMBL" id="JAXOVC010000003">
    <property type="protein sequence ID" value="KAK4504567.1"/>
    <property type="molecule type" value="Genomic_DNA"/>
</dbReference>
<evidence type="ECO:0000313" key="3">
    <source>
        <dbReference type="EMBL" id="KAK4504567.1"/>
    </source>
</evidence>
<comment type="caution">
    <text evidence="3">The sequence shown here is derived from an EMBL/GenBank/DDBJ whole genome shotgun (WGS) entry which is preliminary data.</text>
</comment>
<organism evidence="3 4">
    <name type="scientific">Zasmidium cellare</name>
    <name type="common">Wine cellar mold</name>
    <name type="synonym">Racodium cellare</name>
    <dbReference type="NCBI Taxonomy" id="395010"/>
    <lineage>
        <taxon>Eukaryota</taxon>
        <taxon>Fungi</taxon>
        <taxon>Dikarya</taxon>
        <taxon>Ascomycota</taxon>
        <taxon>Pezizomycotina</taxon>
        <taxon>Dothideomycetes</taxon>
        <taxon>Dothideomycetidae</taxon>
        <taxon>Mycosphaerellales</taxon>
        <taxon>Mycosphaerellaceae</taxon>
        <taxon>Zasmidium</taxon>
    </lineage>
</organism>
<evidence type="ECO:0000313" key="4">
    <source>
        <dbReference type="Proteomes" id="UP001305779"/>
    </source>
</evidence>
<protein>
    <recommendedName>
        <fullName evidence="2">GH16 domain-containing protein</fullName>
    </recommendedName>
</protein>
<dbReference type="Pfam" id="PF26113">
    <property type="entry name" value="GH16_XgeA"/>
    <property type="match status" value="1"/>
</dbReference>
<evidence type="ECO:0000256" key="1">
    <source>
        <dbReference type="SAM" id="SignalP"/>
    </source>
</evidence>
<feature type="chain" id="PRO_5046183702" description="GH16 domain-containing protein" evidence="1">
    <location>
        <begin position="22"/>
        <end position="359"/>
    </location>
</feature>
<dbReference type="PANTHER" id="PTHR10963">
    <property type="entry name" value="GLYCOSYL HYDROLASE-RELATED"/>
    <property type="match status" value="1"/>
</dbReference>
<feature type="signal peptide" evidence="1">
    <location>
        <begin position="1"/>
        <end position="21"/>
    </location>
</feature>
<dbReference type="InterPro" id="IPR000757">
    <property type="entry name" value="Beta-glucanase-like"/>
</dbReference>
<feature type="domain" description="GH16" evidence="2">
    <location>
        <begin position="25"/>
        <end position="325"/>
    </location>
</feature>
<sequence length="359" mass="38299">MASSRNAIGLLACQLAATALAYVVPPTSPVPYPQLHYSKATQFQAGNEPILNVSHAQFSTESAQAYSLVSSYDSSNWMSKFSVQAISDPTHGYVNYVSQQQAQSQGLYKVIGNQVYIGVDNTSVLNPSGLGRNSVRLMSNTAYNQGLVIGDFAHIPGTECGSWPAFWMVGPNWPSSGEIDIIEGVNLMNTNQMTLHTSPGCTVSVGSGGQSGSSVGSADCGDGGGYNGCPVVSNTGTSYGTPFDNVKGGGVYAMQWTASNIKIWYFPRNGVPSDISSGKPNPSGWGQPQANFAGCDFSSYMKNQNIIFDITFCGDWAGQVWNNYASCKNSNPSCNGYVAQNPNVFSDVYWLINSVKVYQ</sequence>
<dbReference type="InterPro" id="IPR013320">
    <property type="entry name" value="ConA-like_dom_sf"/>
</dbReference>
<accession>A0ABR0ESQ8</accession>
<gene>
    <name evidence="3" type="ORF">PRZ48_005483</name>
</gene>
<name>A0ABR0ESQ8_ZASCE</name>
<dbReference type="Proteomes" id="UP001305779">
    <property type="component" value="Unassembled WGS sequence"/>
</dbReference>
<reference evidence="3 4" key="1">
    <citation type="journal article" date="2023" name="G3 (Bethesda)">
        <title>A chromosome-level genome assembly of Zasmidium syzygii isolated from banana leaves.</title>
        <authorList>
            <person name="van Westerhoven A.C."/>
            <person name="Mehrabi R."/>
            <person name="Talebi R."/>
            <person name="Steentjes M.B.F."/>
            <person name="Corcolon B."/>
            <person name="Chong P.A."/>
            <person name="Kema G.H.J."/>
            <person name="Seidl M.F."/>
        </authorList>
    </citation>
    <scope>NUCLEOTIDE SEQUENCE [LARGE SCALE GENOMIC DNA]</scope>
    <source>
        <strain evidence="3 4">P124</strain>
    </source>
</reference>
<keyword evidence="1" id="KW-0732">Signal</keyword>